<dbReference type="SUPFAM" id="SSF53474">
    <property type="entry name" value="alpha/beta-Hydrolases"/>
    <property type="match status" value="1"/>
</dbReference>
<sequence>MAMQRVRVDDGVELAVRVYEPSEHPGREAGDPVPTLVCVHGYPDNASLWDGVVAELAGRFRLVTYDVRGAGASGKPREREAYVLDRLAADLAAVIDAVSPDRPVHLLAHDWGSIQTWHAVTGERLRGRVASFTSVSGPCLDHAGQWFRDGLRSPSRWRELARQAMHSTYIGFFQLPLLPELAIRTGLLARIVRGTDPAEPAPSVSDAEHGLNLYRANIFRRLSAPGERRADVPVQVLAPTGDAYVTPPMQTAVERWAPDLRVRRITGGHWVPRAAPERIARAAAELVDHVEGGRQARSLRRARVSPAPAGRFAGRLALVTGAASGIGRATALAFAAEGADVVLADVAPVDGVADEVRARGGAAYPYPVDVADAEAMAEFAAQVAAEVGVADIVVNNAGVGVAGSFLDTSLEDWQHAVDVNLWGVIHGSRLFGRQLAELGEGGHIVNVASMAAYLPSAMLPAYSTTKAAVLHLTECLRAELAAHGVGVSAVCPGIVRTAIAATTTFSGADESEQDSRRLRGDRLFARRNFAPEKVAADILRAVEKDRPVVRPTVEAKVAGVAARFTPSLLRAASRRV</sequence>
<dbReference type="InterPro" id="IPR000073">
    <property type="entry name" value="AB_hydrolase_1"/>
</dbReference>
<dbReference type="SUPFAM" id="SSF51735">
    <property type="entry name" value="NAD(P)-binding Rossmann-fold domains"/>
    <property type="match status" value="1"/>
</dbReference>
<dbReference type="NCBIfam" id="NF004514">
    <property type="entry name" value="PRK05855.1"/>
    <property type="match status" value="1"/>
</dbReference>
<dbReference type="PANTHER" id="PTHR43391">
    <property type="entry name" value="RETINOL DEHYDROGENASE-RELATED"/>
    <property type="match status" value="1"/>
</dbReference>
<dbReference type="InterPro" id="IPR020904">
    <property type="entry name" value="Sc_DH/Rdtase_CS"/>
</dbReference>
<dbReference type="PRINTS" id="PR00080">
    <property type="entry name" value="SDRFAMILY"/>
</dbReference>
<proteinExistence type="inferred from homology"/>
<dbReference type="InterPro" id="IPR029058">
    <property type="entry name" value="AB_hydrolase_fold"/>
</dbReference>
<evidence type="ECO:0000256" key="2">
    <source>
        <dbReference type="ARBA" id="ARBA00023002"/>
    </source>
</evidence>
<dbReference type="OrthoDB" id="4220752at2"/>
<dbReference type="PROSITE" id="PS00061">
    <property type="entry name" value="ADH_SHORT"/>
    <property type="match status" value="1"/>
</dbReference>
<dbReference type="FunFam" id="3.40.50.720:FF:000084">
    <property type="entry name" value="Short-chain dehydrogenase reductase"/>
    <property type="match status" value="1"/>
</dbReference>
<keyword evidence="2" id="KW-0560">Oxidoreductase</keyword>
<dbReference type="GO" id="GO:0016491">
    <property type="term" value="F:oxidoreductase activity"/>
    <property type="evidence" value="ECO:0007669"/>
    <property type="project" value="UniProtKB-KW"/>
</dbReference>
<evidence type="ECO:0000313" key="5">
    <source>
        <dbReference type="Proteomes" id="UP000317303"/>
    </source>
</evidence>
<feature type="domain" description="AB hydrolase-1" evidence="3">
    <location>
        <begin position="34"/>
        <end position="271"/>
    </location>
</feature>
<name>A0A660CBM0_9PSEU</name>
<evidence type="ECO:0000259" key="3">
    <source>
        <dbReference type="Pfam" id="PF00561"/>
    </source>
</evidence>
<comment type="similarity">
    <text evidence="1">Belongs to the short-chain dehydrogenases/reductases (SDR) family.</text>
</comment>
<dbReference type="PRINTS" id="PR00081">
    <property type="entry name" value="GDHRDH"/>
</dbReference>
<dbReference type="EMBL" id="VLJV01000001">
    <property type="protein sequence ID" value="TWH20958.1"/>
    <property type="molecule type" value="Genomic_DNA"/>
</dbReference>
<gene>
    <name evidence="4" type="ORF">JD82_02809</name>
</gene>
<evidence type="ECO:0000313" key="4">
    <source>
        <dbReference type="EMBL" id="TWH20958.1"/>
    </source>
</evidence>
<dbReference type="RefSeq" id="WP_030534074.1">
    <property type="nucleotide sequence ID" value="NZ_JOIJ01000023.1"/>
</dbReference>
<protein>
    <submittedName>
        <fullName evidence="4">Short-subunit dehydrogenase</fullName>
    </submittedName>
</protein>
<dbReference type="AlphaFoldDB" id="A0A660CBM0"/>
<dbReference type="Pfam" id="PF00106">
    <property type="entry name" value="adh_short"/>
    <property type="match status" value="1"/>
</dbReference>
<accession>A0A660CBM0</accession>
<comment type="caution">
    <text evidence="4">The sequence shown here is derived from an EMBL/GenBank/DDBJ whole genome shotgun (WGS) entry which is preliminary data.</text>
</comment>
<reference evidence="4 5" key="1">
    <citation type="submission" date="2019-07" db="EMBL/GenBank/DDBJ databases">
        <title>R&amp;d 2014.</title>
        <authorList>
            <person name="Klenk H.-P."/>
        </authorList>
    </citation>
    <scope>NUCLEOTIDE SEQUENCE [LARGE SCALE GENOMIC DNA]</scope>
    <source>
        <strain evidence="4 5">DSM 43194</strain>
    </source>
</reference>
<dbReference type="InterPro" id="IPR036291">
    <property type="entry name" value="NAD(P)-bd_dom_sf"/>
</dbReference>
<dbReference type="Gene3D" id="3.40.50.720">
    <property type="entry name" value="NAD(P)-binding Rossmann-like Domain"/>
    <property type="match status" value="1"/>
</dbReference>
<dbReference type="InterPro" id="IPR002347">
    <property type="entry name" value="SDR_fam"/>
</dbReference>
<dbReference type="PANTHER" id="PTHR43391:SF12">
    <property type="entry name" value="OXIDOREDUCTASE EPHD-RELATED"/>
    <property type="match status" value="1"/>
</dbReference>
<organism evidence="4 5">
    <name type="scientific">Prauserella rugosa</name>
    <dbReference type="NCBI Taxonomy" id="43354"/>
    <lineage>
        <taxon>Bacteria</taxon>
        <taxon>Bacillati</taxon>
        <taxon>Actinomycetota</taxon>
        <taxon>Actinomycetes</taxon>
        <taxon>Pseudonocardiales</taxon>
        <taxon>Pseudonocardiaceae</taxon>
        <taxon>Prauserella</taxon>
    </lineage>
</organism>
<keyword evidence="5" id="KW-1185">Reference proteome</keyword>
<dbReference type="Gene3D" id="3.40.50.1820">
    <property type="entry name" value="alpha/beta hydrolase"/>
    <property type="match status" value="1"/>
</dbReference>
<dbReference type="CDD" id="cd05233">
    <property type="entry name" value="SDR_c"/>
    <property type="match status" value="1"/>
</dbReference>
<evidence type="ECO:0000256" key="1">
    <source>
        <dbReference type="ARBA" id="ARBA00006484"/>
    </source>
</evidence>
<dbReference type="Proteomes" id="UP000317303">
    <property type="component" value="Unassembled WGS sequence"/>
</dbReference>
<dbReference type="Pfam" id="PF00561">
    <property type="entry name" value="Abhydrolase_1"/>
    <property type="match status" value="1"/>
</dbReference>